<evidence type="ECO:0000256" key="1">
    <source>
        <dbReference type="SAM" id="Phobius"/>
    </source>
</evidence>
<organism evidence="2 3">
    <name type="scientific">Pseudoduganella aquatica</name>
    <dbReference type="NCBI Taxonomy" id="2660641"/>
    <lineage>
        <taxon>Bacteria</taxon>
        <taxon>Pseudomonadati</taxon>
        <taxon>Pseudomonadota</taxon>
        <taxon>Betaproteobacteria</taxon>
        <taxon>Burkholderiales</taxon>
        <taxon>Oxalobacteraceae</taxon>
        <taxon>Telluria group</taxon>
        <taxon>Pseudoduganella</taxon>
    </lineage>
</organism>
<feature type="transmembrane region" description="Helical" evidence="1">
    <location>
        <begin position="6"/>
        <end position="21"/>
    </location>
</feature>
<name>A0A7X4KNF3_9BURK</name>
<dbReference type="EMBL" id="WWCU01000034">
    <property type="protein sequence ID" value="MYN10239.1"/>
    <property type="molecule type" value="Genomic_DNA"/>
</dbReference>
<dbReference type="Pfam" id="PF07301">
    <property type="entry name" value="DUF1453"/>
    <property type="match status" value="1"/>
</dbReference>
<feature type="transmembrane region" description="Helical" evidence="1">
    <location>
        <begin position="33"/>
        <end position="53"/>
    </location>
</feature>
<dbReference type="Proteomes" id="UP000450676">
    <property type="component" value="Unassembled WGS sequence"/>
</dbReference>
<feature type="transmembrane region" description="Helical" evidence="1">
    <location>
        <begin position="59"/>
        <end position="80"/>
    </location>
</feature>
<evidence type="ECO:0008006" key="4">
    <source>
        <dbReference type="Google" id="ProtNLM"/>
    </source>
</evidence>
<keyword evidence="3" id="KW-1185">Reference proteome</keyword>
<protein>
    <recommendedName>
        <fullName evidence="4">DUF1453 domain-containing protein</fullName>
    </recommendedName>
</protein>
<evidence type="ECO:0000313" key="2">
    <source>
        <dbReference type="EMBL" id="MYN10239.1"/>
    </source>
</evidence>
<feature type="transmembrane region" description="Helical" evidence="1">
    <location>
        <begin position="137"/>
        <end position="161"/>
    </location>
</feature>
<feature type="transmembrane region" description="Helical" evidence="1">
    <location>
        <begin position="100"/>
        <end position="117"/>
    </location>
</feature>
<dbReference type="AlphaFoldDB" id="A0A7X4KNF3"/>
<gene>
    <name evidence="2" type="ORF">GTP77_23220</name>
</gene>
<evidence type="ECO:0000313" key="3">
    <source>
        <dbReference type="Proteomes" id="UP000450676"/>
    </source>
</evidence>
<reference evidence="2 3" key="1">
    <citation type="submission" date="2019-12" db="EMBL/GenBank/DDBJ databases">
        <title>Novel species isolated from a subtropical stream in China.</title>
        <authorList>
            <person name="Lu H."/>
        </authorList>
    </citation>
    <scope>NUCLEOTIDE SEQUENCE [LARGE SCALE GENOMIC DNA]</scope>
    <source>
        <strain evidence="2 3">FT127W</strain>
    </source>
</reference>
<dbReference type="RefSeq" id="WP_161074530.1">
    <property type="nucleotide sequence ID" value="NZ_CP086370.1"/>
</dbReference>
<dbReference type="InterPro" id="IPR058247">
    <property type="entry name" value="DUF1453"/>
</dbReference>
<comment type="caution">
    <text evidence="2">The sequence shown here is derived from an EMBL/GenBank/DDBJ whole genome shotgun (WGS) entry which is preliminary data.</text>
</comment>
<keyword evidence="1" id="KW-0812">Transmembrane</keyword>
<keyword evidence="1" id="KW-1133">Transmembrane helix</keyword>
<keyword evidence="1" id="KW-0472">Membrane</keyword>
<sequence>MEMTTIALLVLIPLLVWRLYSRIKSMLKRQESLVWRHWLSAVAFPVLLAWLALSMLDNLLGLSCLAAGALAGGWLGVFGLKGTRFETIGKRHFFTPNLRIGVTVFMLFAARMLYRGLELYMISRVETPNLMSQTEFVQSPATAAVLGMVAGYCAAFSVGMIRWRRTQKPLPEPEDLA</sequence>
<accession>A0A7X4KNF3</accession>
<proteinExistence type="predicted"/>